<feature type="transmembrane region" description="Helical" evidence="1">
    <location>
        <begin position="153"/>
        <end position="172"/>
    </location>
</feature>
<gene>
    <name evidence="2" type="ORF">EMO92_07180</name>
</gene>
<feature type="transmembrane region" description="Helical" evidence="1">
    <location>
        <begin position="339"/>
        <end position="360"/>
    </location>
</feature>
<evidence type="ECO:0000256" key="1">
    <source>
        <dbReference type="SAM" id="Phobius"/>
    </source>
</evidence>
<proteinExistence type="predicted"/>
<reference evidence="2 3" key="1">
    <citation type="journal article" date="2019" name="Syst. Appl. Microbiol.">
        <title>Characterization of Bifidobacterium species in feaces of the Egyptian fruit bat: Description of B. vespertilionis sp. nov. and B. rousetti sp. nov.</title>
        <authorList>
            <person name="Modesto M."/>
            <person name="Satti M."/>
            <person name="Watanabe K."/>
            <person name="Puglisi E."/>
            <person name="Morelli L."/>
            <person name="Huang C.-H."/>
            <person name="Liou J.-S."/>
            <person name="Miyashita M."/>
            <person name="Tamura T."/>
            <person name="Saito S."/>
            <person name="Mori K."/>
            <person name="Huang L."/>
            <person name="Sciavilla P."/>
            <person name="Sandri C."/>
            <person name="Spiezio C."/>
            <person name="Vitali F."/>
            <person name="Cavalieri D."/>
            <person name="Perpetuini G."/>
            <person name="Tofalo R."/>
            <person name="Bonetti A."/>
            <person name="Arita M."/>
            <person name="Mattarelli P."/>
        </authorList>
    </citation>
    <scope>NUCLEOTIDE SEQUENCE [LARGE SCALE GENOMIC DNA]</scope>
    <source>
        <strain evidence="2 3">RST19</strain>
    </source>
</reference>
<organism evidence="2 3">
    <name type="scientific">Bifidobacterium reuteri</name>
    <dbReference type="NCBI Taxonomy" id="983706"/>
    <lineage>
        <taxon>Bacteria</taxon>
        <taxon>Bacillati</taxon>
        <taxon>Actinomycetota</taxon>
        <taxon>Actinomycetes</taxon>
        <taxon>Bifidobacteriales</taxon>
        <taxon>Bifidobacteriaceae</taxon>
        <taxon>Bifidobacterium</taxon>
    </lineage>
</organism>
<feature type="transmembrane region" description="Helical" evidence="1">
    <location>
        <begin position="184"/>
        <end position="204"/>
    </location>
</feature>
<feature type="transmembrane region" description="Helical" evidence="1">
    <location>
        <begin position="431"/>
        <end position="449"/>
    </location>
</feature>
<dbReference type="RefSeq" id="WP_150335669.1">
    <property type="nucleotide sequence ID" value="NZ_RZUG01000012.1"/>
</dbReference>
<sequence>MTVRSPLSAIAAPDGTQSQARAGRPIRMLPVLAGLAGVIAAFCIVVAWFPSALWGTPIQGIDAPAHYYFVRKLLNHGPSVLLTLQSNDGFYPPLFHVCAALLVAIGGALGIPAFTGSMAVMDAVNCVWILGAGLLWPLGMLLLCRYFFRRASVVTRCILAFAVPVLAVSSGANPYQMLYAGPLLSYGFASNLLPFLMLATLHFMDAITDTRAERNERNERLLKTGLLTLLAFVVVAGAQPKMMFTYILVMLPFVLVRLPWKLIAAVFAGLAVCAVGFFIFAVNIYKNSRYFHPEQWFHTHKPAMTLPTSLTYAFSDGMVTGDPAKGLISFNVPTVAGRAMIALLVFAIVAAIAAVVMNLVPFVPRSKVVRGLGAADRPDVALGKDALALLLAFGFVLFVFECGATLTGAIPNVVTAAWYRNEVRTMTMLPLGILPLIAFAGACLDRWVIRVRNAGDDSVRGGSAMAASAEAGRTVVVSAETPSAVASHAVTGSAMTARVVASRAVSAICASLMVAVLIGAQTVNPVKAMMAESLTNAASLEKSDPNEQLTTAKFDALKRMVGVTGTDALIISDPLNGSMYATALFNANMLYPVYNPQDTIHGKIFGQVERDFASGDSATMLGNACGINPSQPTYFLTMGPQAPSLEFQFKAQFNQFHDAALIAKYVESGALKPVTSLDLTTYGDYAADWALYQLNCPAR</sequence>
<dbReference type="Pfam" id="PF20176">
    <property type="entry name" value="DUF6541"/>
    <property type="match status" value="1"/>
</dbReference>
<keyword evidence="1" id="KW-0472">Membrane</keyword>
<feature type="transmembrane region" description="Helical" evidence="1">
    <location>
        <begin position="500"/>
        <end position="520"/>
    </location>
</feature>
<feature type="transmembrane region" description="Helical" evidence="1">
    <location>
        <begin position="28"/>
        <end position="49"/>
    </location>
</feature>
<feature type="transmembrane region" description="Helical" evidence="1">
    <location>
        <begin position="225"/>
        <end position="256"/>
    </location>
</feature>
<keyword evidence="1" id="KW-0812">Transmembrane</keyword>
<protein>
    <recommendedName>
        <fullName evidence="4">Transmembrane protein alanine and leucine rich</fullName>
    </recommendedName>
</protein>
<dbReference type="Proteomes" id="UP000326251">
    <property type="component" value="Unassembled WGS sequence"/>
</dbReference>
<feature type="transmembrane region" description="Helical" evidence="1">
    <location>
        <begin position="262"/>
        <end position="285"/>
    </location>
</feature>
<comment type="caution">
    <text evidence="2">The sequence shown here is derived from an EMBL/GenBank/DDBJ whole genome shotgun (WGS) entry which is preliminary data.</text>
</comment>
<evidence type="ECO:0000313" key="2">
    <source>
        <dbReference type="EMBL" id="KAA8825037.1"/>
    </source>
</evidence>
<dbReference type="InterPro" id="IPR046671">
    <property type="entry name" value="DUF6541"/>
</dbReference>
<evidence type="ECO:0000313" key="3">
    <source>
        <dbReference type="Proteomes" id="UP000326251"/>
    </source>
</evidence>
<dbReference type="AlphaFoldDB" id="A0A5J5E7S9"/>
<feature type="transmembrane region" description="Helical" evidence="1">
    <location>
        <begin position="127"/>
        <end position="148"/>
    </location>
</feature>
<name>A0A5J5E7S9_9BIFI</name>
<keyword evidence="1" id="KW-1133">Transmembrane helix</keyword>
<accession>A0A5J5E7S9</accession>
<feature type="transmembrane region" description="Helical" evidence="1">
    <location>
        <begin position="94"/>
        <end position="115"/>
    </location>
</feature>
<evidence type="ECO:0008006" key="4">
    <source>
        <dbReference type="Google" id="ProtNLM"/>
    </source>
</evidence>
<dbReference type="EMBL" id="RZUG01000012">
    <property type="protein sequence ID" value="KAA8825037.1"/>
    <property type="molecule type" value="Genomic_DNA"/>
</dbReference>
<feature type="transmembrane region" description="Helical" evidence="1">
    <location>
        <begin position="386"/>
        <end position="419"/>
    </location>
</feature>